<keyword evidence="1" id="KW-1133">Transmembrane helix</keyword>
<reference evidence="3" key="1">
    <citation type="submission" date="2019-06" db="EMBL/GenBank/DDBJ databases">
        <title>Gordonia isolated from sludge of a wastewater treatment plant.</title>
        <authorList>
            <person name="Tamura T."/>
            <person name="Aoyama K."/>
            <person name="Kang Y."/>
            <person name="Saito S."/>
            <person name="Akiyama N."/>
            <person name="Yazawa K."/>
            <person name="Gonoi T."/>
            <person name="Mikami Y."/>
        </authorList>
    </citation>
    <scope>NUCLEOTIDE SEQUENCE [LARGE SCALE GENOMIC DNA]</scope>
    <source>
        <strain evidence="3">NBRC 107696</strain>
    </source>
</reference>
<keyword evidence="3" id="KW-1185">Reference proteome</keyword>
<evidence type="ECO:0000256" key="1">
    <source>
        <dbReference type="SAM" id="Phobius"/>
    </source>
</evidence>
<dbReference type="EMBL" id="BJOV01000002">
    <property type="protein sequence ID" value="GEE00677.1"/>
    <property type="molecule type" value="Genomic_DNA"/>
</dbReference>
<accession>A0A7I9V5Z3</accession>
<dbReference type="Proteomes" id="UP000444960">
    <property type="component" value="Unassembled WGS sequence"/>
</dbReference>
<gene>
    <name evidence="2" type="ORF">nbrc107696_11230</name>
</gene>
<proteinExistence type="predicted"/>
<name>A0A7I9V5Z3_9ACTN</name>
<evidence type="ECO:0000313" key="2">
    <source>
        <dbReference type="EMBL" id="GEE00677.1"/>
    </source>
</evidence>
<evidence type="ECO:0000313" key="3">
    <source>
        <dbReference type="Proteomes" id="UP000444960"/>
    </source>
</evidence>
<dbReference type="RefSeq" id="WP_161894530.1">
    <property type="nucleotide sequence ID" value="NZ_BJOV01000002.1"/>
</dbReference>
<keyword evidence="1" id="KW-0812">Transmembrane</keyword>
<dbReference type="OrthoDB" id="5197468at2"/>
<comment type="caution">
    <text evidence="2">The sequence shown here is derived from an EMBL/GenBank/DDBJ whole genome shotgun (WGS) entry which is preliminary data.</text>
</comment>
<protein>
    <recommendedName>
        <fullName evidence="4">Alkaline shock response membrane anchor protein AmaP</fullName>
    </recommendedName>
</protein>
<dbReference type="AlphaFoldDB" id="A0A7I9V5Z3"/>
<feature type="transmembrane region" description="Helical" evidence="1">
    <location>
        <begin position="27"/>
        <end position="49"/>
    </location>
</feature>
<evidence type="ECO:0008006" key="4">
    <source>
        <dbReference type="Google" id="ProtNLM"/>
    </source>
</evidence>
<keyword evidence="1" id="KW-0472">Membrane</keyword>
<organism evidence="2 3">
    <name type="scientific">Gordonia spumicola</name>
    <dbReference type="NCBI Taxonomy" id="589161"/>
    <lineage>
        <taxon>Bacteria</taxon>
        <taxon>Bacillati</taxon>
        <taxon>Actinomycetota</taxon>
        <taxon>Actinomycetes</taxon>
        <taxon>Mycobacteriales</taxon>
        <taxon>Gordoniaceae</taxon>
        <taxon>Gordonia</taxon>
    </lineage>
</organism>
<sequence length="193" mass="20389">MTSTDPTVAASSTADTSPRRVFTPSGLPGAAVFGAVLGAALLVLCGVAVRDLVVRAGWAGGDPWLGDLAHRASNASWDSWTWPAVIALLVVGATLLGLSAKPRKPTHLRLAGHEVVWTRRVDVARRCSAAADDVAGVDRATTVVTRRRVTSTVYGRDTVDEAAVRAAVDAVVAELDSSPRVRVRFVRRDGSRR</sequence>
<feature type="transmembrane region" description="Helical" evidence="1">
    <location>
        <begin position="80"/>
        <end position="100"/>
    </location>
</feature>